<dbReference type="KEGG" id="cim:CIMG_13551"/>
<reference evidence="3" key="1">
    <citation type="journal article" date="2009" name="Genome Res.">
        <title>Comparative genomic analyses of the human fungal pathogens Coccidioides and their relatives.</title>
        <authorList>
            <person name="Sharpton T.J."/>
            <person name="Stajich J.E."/>
            <person name="Rounsley S.D."/>
            <person name="Gardner M.J."/>
            <person name="Wortman J.R."/>
            <person name="Jordar V.S."/>
            <person name="Maiti R."/>
            <person name="Kodira C.D."/>
            <person name="Neafsey D.E."/>
            <person name="Zeng Q."/>
            <person name="Hung C.-Y."/>
            <person name="McMahan C."/>
            <person name="Muszewska A."/>
            <person name="Grynberg M."/>
            <person name="Mandel M.A."/>
            <person name="Kellner E.M."/>
            <person name="Barker B.M."/>
            <person name="Galgiani J.N."/>
            <person name="Orbach M.J."/>
            <person name="Kirkland T.N."/>
            <person name="Cole G.T."/>
            <person name="Henn M.R."/>
            <person name="Birren B.W."/>
            <person name="Taylor J.W."/>
        </authorList>
    </citation>
    <scope>NUCLEOTIDE SEQUENCE [LARGE SCALE GENOMIC DNA]</scope>
    <source>
        <strain evidence="3">RS</strain>
    </source>
</reference>
<evidence type="ECO:0000313" key="2">
    <source>
        <dbReference type="EMBL" id="EAS27554.2"/>
    </source>
</evidence>
<evidence type="ECO:0000313" key="3">
    <source>
        <dbReference type="Proteomes" id="UP000001261"/>
    </source>
</evidence>
<name>A0A0E1S007_COCIM</name>
<dbReference type="AlphaFoldDB" id="A0A0E1S007"/>
<protein>
    <submittedName>
        <fullName evidence="2">Uncharacterized protein</fullName>
    </submittedName>
</protein>
<evidence type="ECO:0000256" key="1">
    <source>
        <dbReference type="SAM" id="MobiDB-lite"/>
    </source>
</evidence>
<keyword evidence="3" id="KW-1185">Reference proteome</keyword>
<organism evidence="2 3">
    <name type="scientific">Coccidioides immitis (strain RS)</name>
    <name type="common">Valley fever fungus</name>
    <dbReference type="NCBI Taxonomy" id="246410"/>
    <lineage>
        <taxon>Eukaryota</taxon>
        <taxon>Fungi</taxon>
        <taxon>Dikarya</taxon>
        <taxon>Ascomycota</taxon>
        <taxon>Pezizomycotina</taxon>
        <taxon>Eurotiomycetes</taxon>
        <taxon>Eurotiomycetidae</taxon>
        <taxon>Onygenales</taxon>
        <taxon>Onygenaceae</taxon>
        <taxon>Coccidioides</taxon>
    </lineage>
</organism>
<reference evidence="3" key="2">
    <citation type="journal article" date="2010" name="Genome Res.">
        <title>Population genomic sequencing of Coccidioides fungi reveals recent hybridization and transposon control.</title>
        <authorList>
            <person name="Neafsey D.E."/>
            <person name="Barker B.M."/>
            <person name="Sharpton T.J."/>
            <person name="Stajich J.E."/>
            <person name="Park D.J."/>
            <person name="Whiston E."/>
            <person name="Hung C.-Y."/>
            <person name="McMahan C."/>
            <person name="White J."/>
            <person name="Sykes S."/>
            <person name="Heiman D."/>
            <person name="Young S."/>
            <person name="Zeng Q."/>
            <person name="Abouelleil A."/>
            <person name="Aftuck L."/>
            <person name="Bessette D."/>
            <person name="Brown A."/>
            <person name="FitzGerald M."/>
            <person name="Lui A."/>
            <person name="Macdonald J.P."/>
            <person name="Priest M."/>
            <person name="Orbach M.J."/>
            <person name="Galgiani J.N."/>
            <person name="Kirkland T.N."/>
            <person name="Cole G.T."/>
            <person name="Birren B.W."/>
            <person name="Henn M.R."/>
            <person name="Taylor J.W."/>
            <person name="Rounsley S.D."/>
        </authorList>
    </citation>
    <scope>GENOME REANNOTATION</scope>
    <source>
        <strain evidence="3">RS</strain>
    </source>
</reference>
<accession>A0A0E1S007</accession>
<feature type="region of interest" description="Disordered" evidence="1">
    <location>
        <begin position="1"/>
        <end position="21"/>
    </location>
</feature>
<dbReference type="EMBL" id="GG704915">
    <property type="protein sequence ID" value="EAS27554.2"/>
    <property type="molecule type" value="Genomic_DNA"/>
</dbReference>
<gene>
    <name evidence="2" type="ORF">CIMG_13551</name>
</gene>
<dbReference type="Proteomes" id="UP000001261">
    <property type="component" value="Unassembled WGS sequence"/>
</dbReference>
<proteinExistence type="predicted"/>
<dbReference type="GeneID" id="24165178"/>
<dbReference type="InParanoid" id="A0A0E1S007"/>
<sequence length="115" mass="12939">MWRHPPNSYSKNKSEHGEYGKNFFASSKYGNNSRAFAEDATGDHFILPEVEVGSTDSAGNSTSQCWETQELQEIGDYGIISVVPGRRNKPKKRTRQHVPLFHHLRGFDTGIVSSQ</sequence>
<dbReference type="RefSeq" id="XP_001239137.2">
    <property type="nucleotide sequence ID" value="XM_001239136.2"/>
</dbReference>
<dbReference type="VEuPathDB" id="FungiDB:CIMG_13551"/>